<keyword evidence="2" id="KW-1185">Reference proteome</keyword>
<name>A0A9P8SDP4_9HYPO</name>
<evidence type="ECO:0000313" key="1">
    <source>
        <dbReference type="EMBL" id="KAH0958816.1"/>
    </source>
</evidence>
<dbReference type="OrthoDB" id="5210233at2759"/>
<organism evidence="1 2">
    <name type="scientific">Hirsutella rhossiliensis</name>
    <dbReference type="NCBI Taxonomy" id="111463"/>
    <lineage>
        <taxon>Eukaryota</taxon>
        <taxon>Fungi</taxon>
        <taxon>Dikarya</taxon>
        <taxon>Ascomycota</taxon>
        <taxon>Pezizomycotina</taxon>
        <taxon>Sordariomycetes</taxon>
        <taxon>Hypocreomycetidae</taxon>
        <taxon>Hypocreales</taxon>
        <taxon>Ophiocordycipitaceae</taxon>
        <taxon>Hirsutella</taxon>
    </lineage>
</organism>
<comment type="caution">
    <text evidence="1">The sequence shown here is derived from an EMBL/GenBank/DDBJ whole genome shotgun (WGS) entry which is preliminary data.</text>
</comment>
<dbReference type="Proteomes" id="UP000824596">
    <property type="component" value="Unassembled WGS sequence"/>
</dbReference>
<evidence type="ECO:0000313" key="2">
    <source>
        <dbReference type="Proteomes" id="UP000824596"/>
    </source>
</evidence>
<gene>
    <name evidence="1" type="ORF">HRG_09861</name>
</gene>
<accession>A0A9P8SDP4</accession>
<dbReference type="EMBL" id="JAIZPD010000014">
    <property type="protein sequence ID" value="KAH0958816.1"/>
    <property type="molecule type" value="Genomic_DNA"/>
</dbReference>
<reference evidence="1" key="1">
    <citation type="submission" date="2021-09" db="EMBL/GenBank/DDBJ databases">
        <title>A high-quality genome of the endoparasitic fungus Hirsutella rhossiliensis with a comparison of Hirsutella genomes reveals transposable elements contributing to genome size variation.</title>
        <authorList>
            <person name="Lin R."/>
            <person name="Jiao Y."/>
            <person name="Sun X."/>
            <person name="Ling J."/>
            <person name="Xie B."/>
            <person name="Cheng X."/>
        </authorList>
    </citation>
    <scope>NUCLEOTIDE SEQUENCE</scope>
    <source>
        <strain evidence="1">HR02</strain>
    </source>
</reference>
<dbReference type="GeneID" id="68358990"/>
<proteinExistence type="predicted"/>
<protein>
    <submittedName>
        <fullName evidence="1">PIF1 protein</fullName>
    </submittedName>
</protein>
<sequence>MILTKTKGLAMVYYITNYATKLDTPMWKRIALATEVARQLREAGGARCRAPGPTLPDDRQQAVLNKSRQFLMRTANRIFSERQLSAVEVCYHLLGYDTDFTNVPHCPGDHPLRQGGRTLLCLDAYAYRGHVLRDLCLYDYMSMIHLDSDCDGWMQKLRRPDQYAVPIFQGYISDDHDDDHPVYIKRNSVLHLALFVPWENFISESQGDITDIWTTHRARLCPRLRFYVSNICLLRKSAEDARKDAKLWATRSEGDDTIDVEYPLDDGRYEEEPPAMAHRQAYRALLRFCEMPCKIQTPRKTPPSLEV</sequence>
<dbReference type="AlphaFoldDB" id="A0A9P8SDP4"/>
<dbReference type="RefSeq" id="XP_044716329.1">
    <property type="nucleotide sequence ID" value="XM_044868332.1"/>
</dbReference>